<evidence type="ECO:0000256" key="2">
    <source>
        <dbReference type="ARBA" id="ARBA00022475"/>
    </source>
</evidence>
<keyword evidence="7 11" id="KW-0297">G-protein coupled receptor</keyword>
<dbReference type="GO" id="GO:0004984">
    <property type="term" value="F:olfactory receptor activity"/>
    <property type="evidence" value="ECO:0007669"/>
    <property type="project" value="InterPro"/>
</dbReference>
<evidence type="ECO:0000256" key="1">
    <source>
        <dbReference type="ARBA" id="ARBA00004651"/>
    </source>
</evidence>
<dbReference type="Gene3D" id="1.20.1070.10">
    <property type="entry name" value="Rhodopsin 7-helix transmembrane proteins"/>
    <property type="match status" value="1"/>
</dbReference>
<dbReference type="PROSITE" id="PS50262">
    <property type="entry name" value="G_PROTEIN_RECEP_F1_2"/>
    <property type="match status" value="1"/>
</dbReference>
<dbReference type="InterPro" id="IPR050516">
    <property type="entry name" value="Olfactory_GPCR"/>
</dbReference>
<dbReference type="EMBL" id="DYDO01000011">
    <property type="protein sequence ID" value="DBA16385.1"/>
    <property type="molecule type" value="Genomic_DNA"/>
</dbReference>
<keyword evidence="6 12" id="KW-1133">Transmembrane helix</keyword>
<feature type="transmembrane region" description="Helical" evidence="12">
    <location>
        <begin position="63"/>
        <end position="81"/>
    </location>
</feature>
<evidence type="ECO:0000256" key="4">
    <source>
        <dbReference type="ARBA" id="ARBA00022692"/>
    </source>
</evidence>
<evidence type="ECO:0000256" key="3">
    <source>
        <dbReference type="ARBA" id="ARBA00022606"/>
    </source>
</evidence>
<accession>A0AAV2ZUR5</accession>
<evidence type="ECO:0000256" key="8">
    <source>
        <dbReference type="ARBA" id="ARBA00023136"/>
    </source>
</evidence>
<evidence type="ECO:0000256" key="12">
    <source>
        <dbReference type="RuleBase" id="RU363047"/>
    </source>
</evidence>
<dbReference type="Pfam" id="PF13853">
    <property type="entry name" value="7tm_4"/>
    <property type="match status" value="1"/>
</dbReference>
<comment type="subcellular location">
    <subcellularLocation>
        <location evidence="1 12">Cell membrane</location>
        <topology evidence="1 12">Multi-pass membrane protein</topology>
    </subcellularLocation>
</comment>
<keyword evidence="3 12" id="KW-0716">Sensory transduction</keyword>
<keyword evidence="15" id="KW-1185">Reference proteome</keyword>
<reference evidence="14" key="1">
    <citation type="thesis" date="2020" institute="ProQuest LLC" country="789 East Eisenhower Parkway, Ann Arbor, MI, USA">
        <title>Comparative Genomics and Chromosome Evolution.</title>
        <authorList>
            <person name="Mudd A.B."/>
        </authorList>
    </citation>
    <scope>NUCLEOTIDE SEQUENCE</scope>
    <source>
        <strain evidence="14">1538</strain>
        <tissue evidence="14">Blood</tissue>
    </source>
</reference>
<name>A0AAV2ZUR5_PYXAD</name>
<dbReference type="GO" id="GO:0004930">
    <property type="term" value="F:G protein-coupled receptor activity"/>
    <property type="evidence" value="ECO:0007669"/>
    <property type="project" value="UniProtKB-KW"/>
</dbReference>
<feature type="transmembrane region" description="Helical" evidence="12">
    <location>
        <begin position="274"/>
        <end position="294"/>
    </location>
</feature>
<comment type="similarity">
    <text evidence="11">Belongs to the G-protein coupled receptor 1 family.</text>
</comment>
<evidence type="ECO:0000256" key="11">
    <source>
        <dbReference type="RuleBase" id="RU000688"/>
    </source>
</evidence>
<dbReference type="Proteomes" id="UP001181693">
    <property type="component" value="Unassembled WGS sequence"/>
</dbReference>
<dbReference type="SUPFAM" id="SSF81321">
    <property type="entry name" value="Family A G protein-coupled receptor-like"/>
    <property type="match status" value="1"/>
</dbReference>
<evidence type="ECO:0000256" key="5">
    <source>
        <dbReference type="ARBA" id="ARBA00022725"/>
    </source>
</evidence>
<evidence type="ECO:0000259" key="13">
    <source>
        <dbReference type="PROSITE" id="PS50262"/>
    </source>
</evidence>
<dbReference type="GO" id="GO:0005886">
    <property type="term" value="C:plasma membrane"/>
    <property type="evidence" value="ECO:0007669"/>
    <property type="project" value="UniProtKB-SubCell"/>
</dbReference>
<comment type="caution">
    <text evidence="14">The sequence shown here is derived from an EMBL/GenBank/DDBJ whole genome shotgun (WGS) entry which is preliminary data.</text>
</comment>
<gene>
    <name evidence="14" type="ORF">GDO54_003781</name>
</gene>
<dbReference type="CDD" id="cd13954">
    <property type="entry name" value="7tmA_OR"/>
    <property type="match status" value="1"/>
</dbReference>
<sequence length="313" mass="35221">MNKMSTNNTMAIGFILLGFSKLGQYQMFLCPLFLLFYVITLGGNASIILTYKLSPNLHTPMYFYLANLSFLEIFYVTSTIPKALNDLLSNGSAISFYGCAVQMYCVLLLGGTECYVLAAMAYDRYNAICQPLLYTNIMNRITCIKHIIGSWSIGAINSLIHTALTFSLPFCRSNQINHFFCDVPPLLALSCKDTWVNEWTVFGVASFVIIGSCILTIFSYIKIISAVLQVRSSSGRKKAFSTCTSHLIVVAMFYGSAIFMYFRPKSSYGNTYDRLVSLMYTVLAPLCNPFIYALRNKEVKSAITRLLCKRWRP</sequence>
<keyword evidence="8 12" id="KW-0472">Membrane</keyword>
<keyword evidence="9 11" id="KW-0675">Receptor</keyword>
<dbReference type="PROSITE" id="PS00237">
    <property type="entry name" value="G_PROTEIN_RECEP_F1_1"/>
    <property type="match status" value="1"/>
</dbReference>
<keyword evidence="10 11" id="KW-0807">Transducer</keyword>
<evidence type="ECO:0000256" key="6">
    <source>
        <dbReference type="ARBA" id="ARBA00022989"/>
    </source>
</evidence>
<dbReference type="InterPro" id="IPR017452">
    <property type="entry name" value="GPCR_Rhodpsn_7TM"/>
</dbReference>
<dbReference type="PRINTS" id="PR00237">
    <property type="entry name" value="GPCRRHODOPSN"/>
</dbReference>
<feature type="transmembrane region" description="Helical" evidence="12">
    <location>
        <begin position="199"/>
        <end position="221"/>
    </location>
</feature>
<proteinExistence type="inferred from homology"/>
<keyword evidence="4 11" id="KW-0812">Transmembrane</keyword>
<dbReference type="InterPro" id="IPR000725">
    <property type="entry name" value="Olfact_rcpt"/>
</dbReference>
<organism evidence="14 15">
    <name type="scientific">Pyxicephalus adspersus</name>
    <name type="common">African bullfrog</name>
    <dbReference type="NCBI Taxonomy" id="30357"/>
    <lineage>
        <taxon>Eukaryota</taxon>
        <taxon>Metazoa</taxon>
        <taxon>Chordata</taxon>
        <taxon>Craniata</taxon>
        <taxon>Vertebrata</taxon>
        <taxon>Euteleostomi</taxon>
        <taxon>Amphibia</taxon>
        <taxon>Batrachia</taxon>
        <taxon>Anura</taxon>
        <taxon>Neobatrachia</taxon>
        <taxon>Ranoidea</taxon>
        <taxon>Pyxicephalidae</taxon>
        <taxon>Pyxicephalinae</taxon>
        <taxon>Pyxicephalus</taxon>
    </lineage>
</organism>
<keyword evidence="2 12" id="KW-1003">Cell membrane</keyword>
<dbReference type="AlphaFoldDB" id="A0AAV2ZUR5"/>
<dbReference type="InterPro" id="IPR000276">
    <property type="entry name" value="GPCR_Rhodpsn"/>
</dbReference>
<feature type="transmembrane region" description="Helical" evidence="12">
    <location>
        <begin position="242"/>
        <end position="262"/>
    </location>
</feature>
<dbReference type="PRINTS" id="PR00245">
    <property type="entry name" value="OLFACTORYR"/>
</dbReference>
<evidence type="ECO:0000313" key="14">
    <source>
        <dbReference type="EMBL" id="DBA16385.1"/>
    </source>
</evidence>
<feature type="domain" description="G-protein coupled receptors family 1 profile" evidence="13">
    <location>
        <begin position="43"/>
        <end position="292"/>
    </location>
</feature>
<dbReference type="PANTHER" id="PTHR26452">
    <property type="entry name" value="OLFACTORY RECEPTOR"/>
    <property type="match status" value="1"/>
</dbReference>
<feature type="transmembrane region" description="Helical" evidence="12">
    <location>
        <begin position="33"/>
        <end position="51"/>
    </location>
</feature>
<evidence type="ECO:0000313" key="15">
    <source>
        <dbReference type="Proteomes" id="UP001181693"/>
    </source>
</evidence>
<keyword evidence="5 12" id="KW-0552">Olfaction</keyword>
<feature type="transmembrane region" description="Helical" evidence="12">
    <location>
        <begin position="101"/>
        <end position="122"/>
    </location>
</feature>
<feature type="transmembrane region" description="Helical" evidence="12">
    <location>
        <begin position="143"/>
        <end position="164"/>
    </location>
</feature>
<evidence type="ECO:0000256" key="10">
    <source>
        <dbReference type="ARBA" id="ARBA00023224"/>
    </source>
</evidence>
<evidence type="ECO:0000256" key="9">
    <source>
        <dbReference type="ARBA" id="ARBA00023170"/>
    </source>
</evidence>
<protein>
    <recommendedName>
        <fullName evidence="12">Olfactory receptor</fullName>
    </recommendedName>
</protein>
<evidence type="ECO:0000256" key="7">
    <source>
        <dbReference type="ARBA" id="ARBA00023040"/>
    </source>
</evidence>
<dbReference type="FunFam" id="1.20.1070.10:FF:000001">
    <property type="entry name" value="Olfactory receptor"/>
    <property type="match status" value="1"/>
</dbReference>